<accession>A0A6A5REQ1</accession>
<dbReference type="Gene3D" id="3.30.710.10">
    <property type="entry name" value="Potassium Channel Kv1.1, Chain A"/>
    <property type="match status" value="1"/>
</dbReference>
<dbReference type="SUPFAM" id="SSF54695">
    <property type="entry name" value="POZ domain"/>
    <property type="match status" value="1"/>
</dbReference>
<proteinExistence type="predicted"/>
<sequence length="224" mass="24283">MATQSASTEVLSKHCDVILRVGTPQTERKLFVSSALLSHSSPVFAAMFDGRFGEGQDLSADSPRAVPLPEDDADAVTTVCKIIHVQVAGLAVTASPTQLVSIAMVAHKYDCVEAVRPWSIIWVADILQKPGVPDFEKTLLATCLLDMAPEFQGVSKSLIRDRSEVSISAISNGEVFLSIPILERVLKAQIQTQYNALATFDAIIPLFGCKARTEDMAFFFKALL</sequence>
<reference evidence="2" key="1">
    <citation type="journal article" date="2020" name="Stud. Mycol.">
        <title>101 Dothideomycetes genomes: a test case for predicting lifestyles and emergence of pathogens.</title>
        <authorList>
            <person name="Haridas S."/>
            <person name="Albert R."/>
            <person name="Binder M."/>
            <person name="Bloem J."/>
            <person name="Labutti K."/>
            <person name="Salamov A."/>
            <person name="Andreopoulos B."/>
            <person name="Baker S."/>
            <person name="Barry K."/>
            <person name="Bills G."/>
            <person name="Bluhm B."/>
            <person name="Cannon C."/>
            <person name="Castanera R."/>
            <person name="Culley D."/>
            <person name="Daum C."/>
            <person name="Ezra D."/>
            <person name="Gonzalez J."/>
            <person name="Henrissat B."/>
            <person name="Kuo A."/>
            <person name="Liang C."/>
            <person name="Lipzen A."/>
            <person name="Lutzoni F."/>
            <person name="Magnuson J."/>
            <person name="Mondo S."/>
            <person name="Nolan M."/>
            <person name="Ohm R."/>
            <person name="Pangilinan J."/>
            <person name="Park H.-J."/>
            <person name="Ramirez L."/>
            <person name="Alfaro M."/>
            <person name="Sun H."/>
            <person name="Tritt A."/>
            <person name="Yoshinaga Y."/>
            <person name="Zwiers L.-H."/>
            <person name="Turgeon B."/>
            <person name="Goodwin S."/>
            <person name="Spatafora J."/>
            <person name="Crous P."/>
            <person name="Grigoriev I."/>
        </authorList>
    </citation>
    <scope>NUCLEOTIDE SEQUENCE</scope>
    <source>
        <strain evidence="2">CBS 183.55</strain>
    </source>
</reference>
<organism evidence="2 3">
    <name type="scientific">Didymella exigua CBS 183.55</name>
    <dbReference type="NCBI Taxonomy" id="1150837"/>
    <lineage>
        <taxon>Eukaryota</taxon>
        <taxon>Fungi</taxon>
        <taxon>Dikarya</taxon>
        <taxon>Ascomycota</taxon>
        <taxon>Pezizomycotina</taxon>
        <taxon>Dothideomycetes</taxon>
        <taxon>Pleosporomycetidae</taxon>
        <taxon>Pleosporales</taxon>
        <taxon>Pleosporineae</taxon>
        <taxon>Didymellaceae</taxon>
        <taxon>Didymella</taxon>
    </lineage>
</organism>
<dbReference type="CDD" id="cd18186">
    <property type="entry name" value="BTB_POZ_ZBTB_KLHL-like"/>
    <property type="match status" value="1"/>
</dbReference>
<evidence type="ECO:0000313" key="2">
    <source>
        <dbReference type="EMBL" id="KAF1926771.1"/>
    </source>
</evidence>
<dbReference type="Pfam" id="PF00651">
    <property type="entry name" value="BTB"/>
    <property type="match status" value="1"/>
</dbReference>
<dbReference type="InterPro" id="IPR011333">
    <property type="entry name" value="SKP1/BTB/POZ_sf"/>
</dbReference>
<dbReference type="OrthoDB" id="5275938at2759"/>
<dbReference type="GeneID" id="54354020"/>
<dbReference type="EMBL" id="ML978975">
    <property type="protein sequence ID" value="KAF1926771.1"/>
    <property type="molecule type" value="Genomic_DNA"/>
</dbReference>
<feature type="domain" description="BTB" evidence="1">
    <location>
        <begin position="15"/>
        <end position="84"/>
    </location>
</feature>
<dbReference type="RefSeq" id="XP_033447023.1">
    <property type="nucleotide sequence ID" value="XM_033596353.1"/>
</dbReference>
<name>A0A6A5REQ1_9PLEO</name>
<keyword evidence="3" id="KW-1185">Reference proteome</keyword>
<evidence type="ECO:0000259" key="1">
    <source>
        <dbReference type="PROSITE" id="PS50097"/>
    </source>
</evidence>
<evidence type="ECO:0000313" key="3">
    <source>
        <dbReference type="Proteomes" id="UP000800082"/>
    </source>
</evidence>
<protein>
    <recommendedName>
        <fullName evidence="1">BTB domain-containing protein</fullName>
    </recommendedName>
</protein>
<gene>
    <name evidence="2" type="ORF">M421DRAFT_6679</name>
</gene>
<dbReference type="AlphaFoldDB" id="A0A6A5REQ1"/>
<dbReference type="InterPro" id="IPR000210">
    <property type="entry name" value="BTB/POZ_dom"/>
</dbReference>
<dbReference type="PROSITE" id="PS50097">
    <property type="entry name" value="BTB"/>
    <property type="match status" value="1"/>
</dbReference>
<dbReference type="Proteomes" id="UP000800082">
    <property type="component" value="Unassembled WGS sequence"/>
</dbReference>